<evidence type="ECO:0000256" key="11">
    <source>
        <dbReference type="RuleBase" id="RU000304"/>
    </source>
</evidence>
<comment type="catalytic activity">
    <reaction evidence="8">
        <text>L-threonyl-[protein] + ATP = O-phospho-L-threonyl-[protein] + ADP + H(+)</text>
        <dbReference type="Rhea" id="RHEA:46608"/>
        <dbReference type="Rhea" id="RHEA-COMP:11060"/>
        <dbReference type="Rhea" id="RHEA-COMP:11605"/>
        <dbReference type="ChEBI" id="CHEBI:15378"/>
        <dbReference type="ChEBI" id="CHEBI:30013"/>
        <dbReference type="ChEBI" id="CHEBI:30616"/>
        <dbReference type="ChEBI" id="CHEBI:61977"/>
        <dbReference type="ChEBI" id="CHEBI:456216"/>
        <dbReference type="EC" id="2.7.11.1"/>
    </reaction>
</comment>
<dbReference type="PANTHER" id="PTHR24356:SF1">
    <property type="entry name" value="SERINE_THREONINE-PROTEIN KINASE GREATWALL"/>
    <property type="match status" value="1"/>
</dbReference>
<comment type="catalytic activity">
    <reaction evidence="9">
        <text>L-seryl-[protein] + ATP = O-phospho-L-seryl-[protein] + ADP + H(+)</text>
        <dbReference type="Rhea" id="RHEA:17989"/>
        <dbReference type="Rhea" id="RHEA-COMP:9863"/>
        <dbReference type="Rhea" id="RHEA-COMP:11604"/>
        <dbReference type="ChEBI" id="CHEBI:15378"/>
        <dbReference type="ChEBI" id="CHEBI:29999"/>
        <dbReference type="ChEBI" id="CHEBI:30616"/>
        <dbReference type="ChEBI" id="CHEBI:83421"/>
        <dbReference type="ChEBI" id="CHEBI:456216"/>
        <dbReference type="EC" id="2.7.11.1"/>
    </reaction>
</comment>
<comment type="similarity">
    <text evidence="11">Belongs to the protein kinase superfamily.</text>
</comment>
<sequence>MTTFPNERNETIQASSVNNDGHNTRAHNHHNDLHDHNHNHIHNHNHARSHRSKHHVNDYDLIAVIGKGGYGEVRVVRKKETKEVFAMKSLLKKKMIEKKQINHVRTERDLMVTVDNWLLVKLHLSFQDSTNLYFVMEFCPGGDLMKLLIKEDIFPEDVTRFYMAECARAIAVLHELDYVHRDLKPDNILIAKDGHIKLSDFGLAKASIDSDADTVSKWQGEVSKLRANAKGTMTPSPVSDTEETDTEAEPSRSQTNKKQKKRGFKFRISVFGGSKDKTKEKEAAEQNGDVEHKESSPIPPSSHDPQEKIKSKQEAYKNNRQLLYSAVGTPNYIAPEVLNRKGYGNECDWWSLGVIMFECLCGYPPFYHDTPIGTCKKILRYYTYIYILCI</sequence>
<feature type="region of interest" description="Disordered" evidence="12">
    <location>
        <begin position="1"/>
        <end position="53"/>
    </location>
</feature>
<dbReference type="PIRSF" id="PIRSF000654">
    <property type="entry name" value="Integrin-linked_kinase"/>
    <property type="match status" value="1"/>
</dbReference>
<evidence type="ECO:0000256" key="1">
    <source>
        <dbReference type="ARBA" id="ARBA00012513"/>
    </source>
</evidence>
<evidence type="ECO:0000256" key="10">
    <source>
        <dbReference type="PROSITE-ProRule" id="PRU10141"/>
    </source>
</evidence>
<dbReference type="PANTHER" id="PTHR24356">
    <property type="entry name" value="SERINE/THREONINE-PROTEIN KINASE"/>
    <property type="match status" value="1"/>
</dbReference>
<keyword evidence="7 10" id="KW-0067">ATP-binding</keyword>
<feature type="compositionally biased region" description="Basic residues" evidence="12">
    <location>
        <begin position="39"/>
        <end position="53"/>
    </location>
</feature>
<keyword evidence="6 14" id="KW-0418">Kinase</keyword>
<name>X6MGK0_RETFI</name>
<dbReference type="PROSITE" id="PS00108">
    <property type="entry name" value="PROTEIN_KINASE_ST"/>
    <property type="match status" value="1"/>
</dbReference>
<feature type="compositionally biased region" description="Basic and acidic residues" evidence="12">
    <location>
        <begin position="276"/>
        <end position="295"/>
    </location>
</feature>
<dbReference type="OMA" id="ESSPMIM"/>
<dbReference type="FunFam" id="3.30.200.20:FF:000192">
    <property type="entry name" value="Serine/threonine-protein kinase cot-1"/>
    <property type="match status" value="1"/>
</dbReference>
<dbReference type="GO" id="GO:0004674">
    <property type="term" value="F:protein serine/threonine kinase activity"/>
    <property type="evidence" value="ECO:0007669"/>
    <property type="project" value="UniProtKB-KW"/>
</dbReference>
<feature type="compositionally biased region" description="Basic and acidic residues" evidence="12">
    <location>
        <begin position="29"/>
        <end position="38"/>
    </location>
</feature>
<organism evidence="14 15">
    <name type="scientific">Reticulomyxa filosa</name>
    <dbReference type="NCBI Taxonomy" id="46433"/>
    <lineage>
        <taxon>Eukaryota</taxon>
        <taxon>Sar</taxon>
        <taxon>Rhizaria</taxon>
        <taxon>Retaria</taxon>
        <taxon>Foraminifera</taxon>
        <taxon>Monothalamids</taxon>
        <taxon>Reticulomyxidae</taxon>
        <taxon>Reticulomyxa</taxon>
    </lineage>
</organism>
<feature type="region of interest" description="Disordered" evidence="12">
    <location>
        <begin position="226"/>
        <end position="261"/>
    </location>
</feature>
<dbReference type="InterPro" id="IPR050236">
    <property type="entry name" value="Ser_Thr_kinase_AGC"/>
</dbReference>
<reference evidence="14 15" key="1">
    <citation type="journal article" date="2013" name="Curr. Biol.">
        <title>The Genome of the Foraminiferan Reticulomyxa filosa.</title>
        <authorList>
            <person name="Glockner G."/>
            <person name="Hulsmann N."/>
            <person name="Schleicher M."/>
            <person name="Noegel A.A."/>
            <person name="Eichinger L."/>
            <person name="Gallinger C."/>
            <person name="Pawlowski J."/>
            <person name="Sierra R."/>
            <person name="Euteneuer U."/>
            <person name="Pillet L."/>
            <person name="Moustafa A."/>
            <person name="Platzer M."/>
            <person name="Groth M."/>
            <person name="Szafranski K."/>
            <person name="Schliwa M."/>
        </authorList>
    </citation>
    <scope>NUCLEOTIDE SEQUENCE [LARGE SCALE GENOMIC DNA]</scope>
</reference>
<evidence type="ECO:0000256" key="8">
    <source>
        <dbReference type="ARBA" id="ARBA00047899"/>
    </source>
</evidence>
<keyword evidence="15" id="KW-1185">Reference proteome</keyword>
<feature type="domain" description="Protein kinase" evidence="13">
    <location>
        <begin position="59"/>
        <end position="390"/>
    </location>
</feature>
<dbReference type="AlphaFoldDB" id="X6MGK0"/>
<protein>
    <recommendedName>
        <fullName evidence="1">non-specific serine/threonine protein kinase</fullName>
        <ecNumber evidence="1">2.7.11.1</ecNumber>
    </recommendedName>
</protein>
<evidence type="ECO:0000256" key="2">
    <source>
        <dbReference type="ARBA" id="ARBA00022527"/>
    </source>
</evidence>
<evidence type="ECO:0000256" key="9">
    <source>
        <dbReference type="ARBA" id="ARBA00048679"/>
    </source>
</evidence>
<feature type="region of interest" description="Disordered" evidence="12">
    <location>
        <begin position="276"/>
        <end position="310"/>
    </location>
</feature>
<evidence type="ECO:0000256" key="12">
    <source>
        <dbReference type="SAM" id="MobiDB-lite"/>
    </source>
</evidence>
<evidence type="ECO:0000256" key="6">
    <source>
        <dbReference type="ARBA" id="ARBA00022777"/>
    </source>
</evidence>
<feature type="binding site" evidence="10">
    <location>
        <position position="88"/>
    </location>
    <ligand>
        <name>ATP</name>
        <dbReference type="ChEBI" id="CHEBI:30616"/>
    </ligand>
</feature>
<evidence type="ECO:0000313" key="14">
    <source>
        <dbReference type="EMBL" id="ETO13009.1"/>
    </source>
</evidence>
<dbReference type="Gene3D" id="3.30.200.20">
    <property type="entry name" value="Phosphorylase Kinase, domain 1"/>
    <property type="match status" value="1"/>
</dbReference>
<dbReference type="InterPro" id="IPR017441">
    <property type="entry name" value="Protein_kinase_ATP_BS"/>
</dbReference>
<dbReference type="PROSITE" id="PS00107">
    <property type="entry name" value="PROTEIN_KINASE_ATP"/>
    <property type="match status" value="1"/>
</dbReference>
<dbReference type="InterPro" id="IPR011009">
    <property type="entry name" value="Kinase-like_dom_sf"/>
</dbReference>
<keyword evidence="2 11" id="KW-0723">Serine/threonine-protein kinase</keyword>
<dbReference type="GO" id="GO:0035556">
    <property type="term" value="P:intracellular signal transduction"/>
    <property type="evidence" value="ECO:0007669"/>
    <property type="project" value="TreeGrafter"/>
</dbReference>
<gene>
    <name evidence="14" type="ORF">RFI_24369</name>
</gene>
<comment type="caution">
    <text evidence="14">The sequence shown here is derived from an EMBL/GenBank/DDBJ whole genome shotgun (WGS) entry which is preliminary data.</text>
</comment>
<dbReference type="Gene3D" id="1.10.510.10">
    <property type="entry name" value="Transferase(Phosphotransferase) domain 1"/>
    <property type="match status" value="2"/>
</dbReference>
<evidence type="ECO:0000256" key="4">
    <source>
        <dbReference type="ARBA" id="ARBA00022679"/>
    </source>
</evidence>
<evidence type="ECO:0000313" key="15">
    <source>
        <dbReference type="Proteomes" id="UP000023152"/>
    </source>
</evidence>
<keyword evidence="3" id="KW-0597">Phosphoprotein</keyword>
<dbReference type="SMART" id="SM00220">
    <property type="entry name" value="S_TKc"/>
    <property type="match status" value="1"/>
</dbReference>
<dbReference type="Proteomes" id="UP000023152">
    <property type="component" value="Unassembled WGS sequence"/>
</dbReference>
<dbReference type="InterPro" id="IPR008271">
    <property type="entry name" value="Ser/Thr_kinase_AS"/>
</dbReference>
<keyword evidence="4" id="KW-0808">Transferase</keyword>
<evidence type="ECO:0000256" key="5">
    <source>
        <dbReference type="ARBA" id="ARBA00022741"/>
    </source>
</evidence>
<dbReference type="Pfam" id="PF00069">
    <property type="entry name" value="Pkinase"/>
    <property type="match status" value="2"/>
</dbReference>
<dbReference type="EMBL" id="ASPP01020900">
    <property type="protein sequence ID" value="ETO13009.1"/>
    <property type="molecule type" value="Genomic_DNA"/>
</dbReference>
<feature type="compositionally biased region" description="Polar residues" evidence="12">
    <location>
        <begin position="1"/>
        <end position="21"/>
    </location>
</feature>
<dbReference type="EC" id="2.7.11.1" evidence="1"/>
<accession>X6MGK0</accession>
<evidence type="ECO:0000256" key="7">
    <source>
        <dbReference type="ARBA" id="ARBA00022840"/>
    </source>
</evidence>
<dbReference type="OrthoDB" id="664053at2759"/>
<dbReference type="GO" id="GO:0005524">
    <property type="term" value="F:ATP binding"/>
    <property type="evidence" value="ECO:0007669"/>
    <property type="project" value="UniProtKB-UniRule"/>
</dbReference>
<dbReference type="SUPFAM" id="SSF56112">
    <property type="entry name" value="Protein kinase-like (PK-like)"/>
    <property type="match status" value="1"/>
</dbReference>
<dbReference type="InterPro" id="IPR000719">
    <property type="entry name" value="Prot_kinase_dom"/>
</dbReference>
<keyword evidence="5 10" id="KW-0547">Nucleotide-binding</keyword>
<evidence type="ECO:0000256" key="3">
    <source>
        <dbReference type="ARBA" id="ARBA00022553"/>
    </source>
</evidence>
<proteinExistence type="inferred from homology"/>
<evidence type="ECO:0000259" key="13">
    <source>
        <dbReference type="PROSITE" id="PS50011"/>
    </source>
</evidence>
<dbReference type="PROSITE" id="PS50011">
    <property type="entry name" value="PROTEIN_KINASE_DOM"/>
    <property type="match status" value="1"/>
</dbReference>